<reference evidence="1 2" key="1">
    <citation type="submission" date="2019-01" db="EMBL/GenBank/DDBJ databases">
        <title>Weissella sp. nov., a novel lactic acid bacterium isolated from animal feces.</title>
        <authorList>
            <person name="Wang L.-T."/>
        </authorList>
    </citation>
    <scope>NUCLEOTIDE SEQUENCE [LARGE SCALE GENOMIC DNA]</scope>
    <source>
        <strain evidence="1 2">8H-2</strain>
    </source>
</reference>
<dbReference type="AlphaFoldDB" id="A0A6C2C9P6"/>
<dbReference type="EMBL" id="SDGZ01000007">
    <property type="protein sequence ID" value="TYC50617.1"/>
    <property type="molecule type" value="Genomic_DNA"/>
</dbReference>
<organism evidence="1 2">
    <name type="scientific">Weissella muntiaci</name>
    <dbReference type="NCBI Taxonomy" id="2508881"/>
    <lineage>
        <taxon>Bacteria</taxon>
        <taxon>Bacillati</taxon>
        <taxon>Bacillota</taxon>
        <taxon>Bacilli</taxon>
        <taxon>Lactobacillales</taxon>
        <taxon>Lactobacillaceae</taxon>
        <taxon>Weissella</taxon>
    </lineage>
</organism>
<name>A0A6C2C9P6_9LACO</name>
<evidence type="ECO:0000313" key="2">
    <source>
        <dbReference type="Proteomes" id="UP000371977"/>
    </source>
</evidence>
<dbReference type="Proteomes" id="UP000371977">
    <property type="component" value="Unassembled WGS sequence"/>
</dbReference>
<evidence type="ECO:0000313" key="1">
    <source>
        <dbReference type="EMBL" id="TYC50617.1"/>
    </source>
</evidence>
<comment type="caution">
    <text evidence="1">The sequence shown here is derived from an EMBL/GenBank/DDBJ whole genome shotgun (WGS) entry which is preliminary data.</text>
</comment>
<protein>
    <submittedName>
        <fullName evidence="1">Uncharacterized protein</fullName>
    </submittedName>
</protein>
<sequence length="81" mass="9224">MSKVNDQKFKGTVLHDYGSFAPNTGLTSDGRNYEVQFSDVNGVMTQLQLEVAETTEKFDELVKNGQTFSFADEDWLYKKSF</sequence>
<accession>A0A6C2C9P6</accession>
<dbReference type="RefSeq" id="WP_148621943.1">
    <property type="nucleotide sequence ID" value="NZ_SDGZ01000007.1"/>
</dbReference>
<proteinExistence type="predicted"/>
<gene>
    <name evidence="1" type="ORF">ESZ50_02065</name>
</gene>
<keyword evidence="2" id="KW-1185">Reference proteome</keyword>